<dbReference type="InterPro" id="IPR011044">
    <property type="entry name" value="Quino_amine_DH_bsu"/>
</dbReference>
<dbReference type="InterPro" id="IPR051200">
    <property type="entry name" value="Host-pathogen_enzymatic-act"/>
</dbReference>
<dbReference type="Proteomes" id="UP000005695">
    <property type="component" value="Unassembled WGS sequence"/>
</dbReference>
<evidence type="ECO:0000313" key="2">
    <source>
        <dbReference type="EMBL" id="EAT16405.1"/>
    </source>
</evidence>
<proteinExistence type="predicted"/>
<organism evidence="2 3">
    <name type="scientific">Desulfuromonas acetoxidans (strain DSM 684 / 11070)</name>
    <dbReference type="NCBI Taxonomy" id="281689"/>
    <lineage>
        <taxon>Bacteria</taxon>
        <taxon>Pseudomonadati</taxon>
        <taxon>Thermodesulfobacteriota</taxon>
        <taxon>Desulfuromonadia</taxon>
        <taxon>Desulfuromonadales</taxon>
        <taxon>Desulfuromonadaceae</taxon>
        <taxon>Desulfuromonas</taxon>
    </lineage>
</organism>
<dbReference type="InterPro" id="IPR015943">
    <property type="entry name" value="WD40/YVTN_repeat-like_dom_sf"/>
</dbReference>
<feature type="signal peptide" evidence="1">
    <location>
        <begin position="1"/>
        <end position="31"/>
    </location>
</feature>
<evidence type="ECO:0000313" key="3">
    <source>
        <dbReference type="Proteomes" id="UP000005695"/>
    </source>
</evidence>
<feature type="chain" id="PRO_5004192722" description="DUF4382 domain-containing protein" evidence="1">
    <location>
        <begin position="32"/>
        <end position="473"/>
    </location>
</feature>
<dbReference type="PANTHER" id="PTHR47197:SF3">
    <property type="entry name" value="DIHYDRO-HEME D1 DEHYDROGENASE"/>
    <property type="match status" value="1"/>
</dbReference>
<sequence length="473" mass="53352">MCNSCRFNGNFMNYFRWRYLISTLLAVILLAACQPNLVETPTQSRSTTDSIVSVYLNYTSTADFRLEIQDLELRSKDIWLPCRGNTSDTRRSSRQHLIALDALPAAQYDQVRFRVELYSEQNTLLRTEQVTLGIANHLLLKPSGSQCLFLHCRLSPYTLDRPLPEQFVVENQVAPLADNLLYALCPDLSTVYIIRTDQFTVTAAYPLQGQISDMVVDNDRRLIYFLDRQRQQIQRWDGISQQMTDRIPLPMTQSPEGLEISPDGEFLFVTDTVNRQLLKIDAENGTRLAQVNIGHEPSQPYWFEHNGQARLAVISLGDQQLHLVSADSLATMAEVTAGQQPYETVYANNALFVSDSFDYQILQLDPDSGVLQARIPTMGRPMAMLDDTIQRNVIIAEQSRSGLALLPYGQQLIARHIAAGAAPHDLAISNKRRLLYIADEINHSIVVLDLPSEKIIQTIEVGSTPDVIMVQEP</sequence>
<name>Q1K1I3_DESA6</name>
<gene>
    <name evidence="2" type="ORF">Dace_1869</name>
</gene>
<evidence type="ECO:0008006" key="4">
    <source>
        <dbReference type="Google" id="ProtNLM"/>
    </source>
</evidence>
<dbReference type="SUPFAM" id="SSF50969">
    <property type="entry name" value="YVTN repeat-like/Quinoprotein amine dehydrogenase"/>
    <property type="match status" value="1"/>
</dbReference>
<dbReference type="EMBL" id="AAEW02000005">
    <property type="protein sequence ID" value="EAT16405.1"/>
    <property type="molecule type" value="Genomic_DNA"/>
</dbReference>
<reference evidence="2" key="2">
    <citation type="submission" date="2006-05" db="EMBL/GenBank/DDBJ databases">
        <title>Sequencing of the draft genome and assembly of Desulfuromonas acetoxidans DSM 684.</title>
        <authorList>
            <consortium name="US DOE Joint Genome Institute (JGI-PGF)"/>
            <person name="Copeland A."/>
            <person name="Lucas S."/>
            <person name="Lapidus A."/>
            <person name="Barry K."/>
            <person name="Detter J.C."/>
            <person name="Glavina del Rio T."/>
            <person name="Hammon N."/>
            <person name="Israni S."/>
            <person name="Dalin E."/>
            <person name="Tice H."/>
            <person name="Bruce D."/>
            <person name="Pitluck S."/>
            <person name="Richardson P."/>
        </authorList>
    </citation>
    <scope>NUCLEOTIDE SEQUENCE [LARGE SCALE GENOMIC DNA]</scope>
    <source>
        <strain evidence="2">DSM 684</strain>
    </source>
</reference>
<accession>Q1K1I3</accession>
<protein>
    <recommendedName>
        <fullName evidence="4">DUF4382 domain-containing protein</fullName>
    </recommendedName>
</protein>
<dbReference type="PROSITE" id="PS51257">
    <property type="entry name" value="PROKAR_LIPOPROTEIN"/>
    <property type="match status" value="1"/>
</dbReference>
<dbReference type="Gene3D" id="2.130.10.10">
    <property type="entry name" value="YVTN repeat-like/Quinoprotein amine dehydrogenase"/>
    <property type="match status" value="2"/>
</dbReference>
<dbReference type="AlphaFoldDB" id="Q1K1I3"/>
<keyword evidence="1" id="KW-0732">Signal</keyword>
<evidence type="ECO:0000256" key="1">
    <source>
        <dbReference type="SAM" id="SignalP"/>
    </source>
</evidence>
<comment type="caution">
    <text evidence="2">The sequence shown here is derived from an EMBL/GenBank/DDBJ whole genome shotgun (WGS) entry which is preliminary data.</text>
</comment>
<reference evidence="2" key="1">
    <citation type="submission" date="2006-05" db="EMBL/GenBank/DDBJ databases">
        <title>Annotation of the draft genome assembly of Desulfuromonas acetoxidans DSM 684.</title>
        <authorList>
            <consortium name="US DOE Joint Genome Institute (JGI-ORNL)"/>
            <person name="Larimer F."/>
            <person name="Land M."/>
            <person name="Hauser L."/>
        </authorList>
    </citation>
    <scope>NUCLEOTIDE SEQUENCE [LARGE SCALE GENOMIC DNA]</scope>
    <source>
        <strain evidence="2">DSM 684</strain>
    </source>
</reference>
<dbReference type="PANTHER" id="PTHR47197">
    <property type="entry name" value="PROTEIN NIRF"/>
    <property type="match status" value="1"/>
</dbReference>
<keyword evidence="3" id="KW-1185">Reference proteome</keyword>